<dbReference type="AlphaFoldDB" id="A0A9D1EU20"/>
<organism evidence="2 3">
    <name type="scientific">Candidatus Limivivens intestinipullorum</name>
    <dbReference type="NCBI Taxonomy" id="2840858"/>
    <lineage>
        <taxon>Bacteria</taxon>
        <taxon>Bacillati</taxon>
        <taxon>Bacillota</taxon>
        <taxon>Clostridia</taxon>
        <taxon>Lachnospirales</taxon>
        <taxon>Lachnospiraceae</taxon>
        <taxon>Lachnospiraceae incertae sedis</taxon>
        <taxon>Candidatus Limivivens</taxon>
    </lineage>
</organism>
<keyword evidence="1" id="KW-0812">Transmembrane</keyword>
<comment type="caution">
    <text evidence="2">The sequence shown here is derived from an EMBL/GenBank/DDBJ whole genome shotgun (WGS) entry which is preliminary data.</text>
</comment>
<evidence type="ECO:0000256" key="1">
    <source>
        <dbReference type="SAM" id="Phobius"/>
    </source>
</evidence>
<gene>
    <name evidence="2" type="ORF">IAB44_08960</name>
</gene>
<keyword evidence="1" id="KW-0472">Membrane</keyword>
<keyword evidence="1" id="KW-1133">Transmembrane helix</keyword>
<name>A0A9D1EU20_9FIRM</name>
<reference evidence="2" key="1">
    <citation type="submission" date="2020-10" db="EMBL/GenBank/DDBJ databases">
        <authorList>
            <person name="Gilroy R."/>
        </authorList>
    </citation>
    <scope>NUCLEOTIDE SEQUENCE</scope>
    <source>
        <strain evidence="2">CHK190-19873</strain>
    </source>
</reference>
<proteinExistence type="predicted"/>
<dbReference type="EMBL" id="DVIQ01000049">
    <property type="protein sequence ID" value="HIS31656.1"/>
    <property type="molecule type" value="Genomic_DNA"/>
</dbReference>
<evidence type="ECO:0000313" key="2">
    <source>
        <dbReference type="EMBL" id="HIS31656.1"/>
    </source>
</evidence>
<reference evidence="2" key="2">
    <citation type="journal article" date="2021" name="PeerJ">
        <title>Extensive microbial diversity within the chicken gut microbiome revealed by metagenomics and culture.</title>
        <authorList>
            <person name="Gilroy R."/>
            <person name="Ravi A."/>
            <person name="Getino M."/>
            <person name="Pursley I."/>
            <person name="Horton D.L."/>
            <person name="Alikhan N.F."/>
            <person name="Baker D."/>
            <person name="Gharbi K."/>
            <person name="Hall N."/>
            <person name="Watson M."/>
            <person name="Adriaenssens E.M."/>
            <person name="Foster-Nyarko E."/>
            <person name="Jarju S."/>
            <person name="Secka A."/>
            <person name="Antonio M."/>
            <person name="Oren A."/>
            <person name="Chaudhuri R.R."/>
            <person name="La Ragione R."/>
            <person name="Hildebrand F."/>
            <person name="Pallen M.J."/>
        </authorList>
    </citation>
    <scope>NUCLEOTIDE SEQUENCE</scope>
    <source>
        <strain evidence="2">CHK190-19873</strain>
    </source>
</reference>
<evidence type="ECO:0000313" key="3">
    <source>
        <dbReference type="Proteomes" id="UP000823935"/>
    </source>
</evidence>
<protein>
    <submittedName>
        <fullName evidence="2">Uncharacterized protein</fullName>
    </submittedName>
</protein>
<accession>A0A9D1EU20</accession>
<dbReference type="Proteomes" id="UP000823935">
    <property type="component" value="Unassembled WGS sequence"/>
</dbReference>
<feature type="transmembrane region" description="Helical" evidence="1">
    <location>
        <begin position="29"/>
        <end position="45"/>
    </location>
</feature>
<sequence>MKWLILIICALIVLNIFVAVRFRTPMAFVLASAGEAVVIYCYLTSDKKRK</sequence>